<feature type="binding site" evidence="1">
    <location>
        <position position="13"/>
    </location>
    <ligand>
        <name>Zn(2+)</name>
        <dbReference type="ChEBI" id="CHEBI:29105"/>
    </ligand>
</feature>
<gene>
    <name evidence="2" type="primary">tag</name>
    <name evidence="2" type="ORF">nbrc107697_32750</name>
</gene>
<dbReference type="SUPFAM" id="SSF48150">
    <property type="entry name" value="DNA-glycosylase"/>
    <property type="match status" value="1"/>
</dbReference>
<dbReference type="RefSeq" id="WP_161928536.1">
    <property type="nucleotide sequence ID" value="NZ_BJOU01000017.1"/>
</dbReference>
<feature type="binding site" evidence="1">
    <location>
        <position position="26"/>
    </location>
    <ligand>
        <name>Zn(2+)</name>
        <dbReference type="ChEBI" id="CHEBI:29105"/>
    </ligand>
</feature>
<dbReference type="Proteomes" id="UP000444980">
    <property type="component" value="Unassembled WGS sequence"/>
</dbReference>
<feature type="binding site" evidence="1">
    <location>
        <position position="180"/>
    </location>
    <ligand>
        <name>Zn(2+)</name>
        <dbReference type="ChEBI" id="CHEBI:29105"/>
    </ligand>
</feature>
<dbReference type="EMBL" id="BJOU01000017">
    <property type="protein sequence ID" value="GED99236.1"/>
    <property type="molecule type" value="Genomic_DNA"/>
</dbReference>
<evidence type="ECO:0000313" key="2">
    <source>
        <dbReference type="EMBL" id="GED99236.1"/>
    </source>
</evidence>
<organism evidence="2 3">
    <name type="scientific">Gordonia crocea</name>
    <dbReference type="NCBI Taxonomy" id="589162"/>
    <lineage>
        <taxon>Bacteria</taxon>
        <taxon>Bacillati</taxon>
        <taxon>Actinomycetota</taxon>
        <taxon>Actinomycetes</taxon>
        <taxon>Mycobacteriales</taxon>
        <taxon>Gordoniaceae</taxon>
        <taxon>Gordonia</taxon>
    </lineage>
</organism>
<keyword evidence="1" id="KW-0862">Zinc</keyword>
<dbReference type="GO" id="GO:0046872">
    <property type="term" value="F:metal ion binding"/>
    <property type="evidence" value="ECO:0007669"/>
    <property type="project" value="UniProtKB-KW"/>
</dbReference>
<dbReference type="InterPro" id="IPR011257">
    <property type="entry name" value="DNA_glycosylase"/>
</dbReference>
<comment type="caution">
    <text evidence="2">The sequence shown here is derived from an EMBL/GenBank/DDBJ whole genome shotgun (WGS) entry which is preliminary data.</text>
</comment>
<dbReference type="InterPro" id="IPR005019">
    <property type="entry name" value="Adenine_glyco"/>
</dbReference>
<protein>
    <submittedName>
        <fullName evidence="2">DNA-3-methyladenine glycosylase I</fullName>
    </submittedName>
</protein>
<dbReference type="GO" id="GO:0006284">
    <property type="term" value="P:base-excision repair"/>
    <property type="evidence" value="ECO:0007669"/>
    <property type="project" value="InterPro"/>
</dbReference>
<keyword evidence="3" id="KW-1185">Reference proteome</keyword>
<dbReference type="Gene3D" id="1.10.340.30">
    <property type="entry name" value="Hypothetical protein, domain 2"/>
    <property type="match status" value="1"/>
</dbReference>
<dbReference type="OrthoDB" id="9807664at2"/>
<name>A0A7I9V211_9ACTN</name>
<dbReference type="AlphaFoldDB" id="A0A7I9V211"/>
<dbReference type="InterPro" id="IPR052891">
    <property type="entry name" value="DNA-3mA_glycosylase"/>
</dbReference>
<evidence type="ECO:0000313" key="3">
    <source>
        <dbReference type="Proteomes" id="UP000444980"/>
    </source>
</evidence>
<feature type="binding site" evidence="1">
    <location>
        <position position="184"/>
    </location>
    <ligand>
        <name>Zn(2+)</name>
        <dbReference type="ChEBI" id="CHEBI:29105"/>
    </ligand>
</feature>
<dbReference type="Pfam" id="PF03352">
    <property type="entry name" value="Adenine_glyco"/>
    <property type="match status" value="1"/>
</dbReference>
<dbReference type="PANTHER" id="PTHR30037:SF4">
    <property type="entry name" value="DNA-3-METHYLADENINE GLYCOSYLASE I"/>
    <property type="match status" value="1"/>
</dbReference>
<dbReference type="PANTHER" id="PTHR30037">
    <property type="entry name" value="DNA-3-METHYLADENINE GLYCOSYLASE 1"/>
    <property type="match status" value="1"/>
</dbReference>
<accession>A0A7I9V211</accession>
<sequence>MEPFVAPDGDPRCAWAGGAPELLAYHDAEWGFPVGDDTRLFEKICLEGFQSGLSWRTILNKRDAFRSAFAGFDFHAVARFDEPDVERMLADPGIVRHRGKIEAAINNARRAVELEAEAGSLAAYVWRFEPDAGEVGIPQTKTTSATSVALSKDLKKRGWRFVGPTTAFAFIQSMGLINDHQHACKTRAEVDAARQAFTRPG</sequence>
<keyword evidence="1" id="KW-0479">Metal-binding</keyword>
<dbReference type="GO" id="GO:0008725">
    <property type="term" value="F:DNA-3-methyladenine glycosylase activity"/>
    <property type="evidence" value="ECO:0007669"/>
    <property type="project" value="InterPro"/>
</dbReference>
<proteinExistence type="predicted"/>
<reference evidence="3" key="1">
    <citation type="submission" date="2019-06" db="EMBL/GenBank/DDBJ databases">
        <title>Gordonia isolated from sludge of a wastewater treatment plant.</title>
        <authorList>
            <person name="Tamura T."/>
            <person name="Aoyama K."/>
            <person name="Kang Y."/>
            <person name="Saito S."/>
            <person name="Akiyama N."/>
            <person name="Yazawa K."/>
            <person name="Gonoi T."/>
            <person name="Mikami Y."/>
        </authorList>
    </citation>
    <scope>NUCLEOTIDE SEQUENCE [LARGE SCALE GENOMIC DNA]</scope>
    <source>
        <strain evidence="3">NBRC 107697</strain>
    </source>
</reference>
<evidence type="ECO:0000256" key="1">
    <source>
        <dbReference type="PIRSR" id="PIRSR605019-1"/>
    </source>
</evidence>